<dbReference type="OrthoDB" id="9801456at2"/>
<dbReference type="SUPFAM" id="SSF51161">
    <property type="entry name" value="Trimeric LpxA-like enzymes"/>
    <property type="match status" value="1"/>
</dbReference>
<dbReference type="PANTHER" id="PTHR43300">
    <property type="entry name" value="ACETYLTRANSFERASE"/>
    <property type="match status" value="1"/>
</dbReference>
<dbReference type="Gene3D" id="3.40.50.20">
    <property type="match status" value="1"/>
</dbReference>
<accession>C0GGR0</accession>
<dbReference type="Gene3D" id="2.160.10.10">
    <property type="entry name" value="Hexapeptide repeat proteins"/>
    <property type="match status" value="1"/>
</dbReference>
<dbReference type="PANTHER" id="PTHR43300:SF7">
    <property type="entry name" value="UDP-N-ACETYLBACILLOSAMINE N-ACETYLTRANSFERASE"/>
    <property type="match status" value="1"/>
</dbReference>
<dbReference type="Proteomes" id="UP000006443">
    <property type="component" value="Unassembled WGS sequence"/>
</dbReference>
<dbReference type="EMBL" id="ACJM01000007">
    <property type="protein sequence ID" value="EEG77501.1"/>
    <property type="molecule type" value="Genomic_DNA"/>
</dbReference>
<evidence type="ECO:0000313" key="2">
    <source>
        <dbReference type="EMBL" id="EEG77501.1"/>
    </source>
</evidence>
<dbReference type="RefSeq" id="WP_008516494.1">
    <property type="nucleotide sequence ID" value="NZ_ACJM01000007.1"/>
</dbReference>
<keyword evidence="3" id="KW-1185">Reference proteome</keyword>
<dbReference type="AlphaFoldDB" id="C0GGR0"/>
<evidence type="ECO:0000313" key="3">
    <source>
        <dbReference type="Proteomes" id="UP000006443"/>
    </source>
</evidence>
<comment type="caution">
    <text evidence="2">The sequence shown here is derived from an EMBL/GenBank/DDBJ whole genome shotgun (WGS) entry which is preliminary data.</text>
</comment>
<name>C0GGR0_DETAL</name>
<dbReference type="Pfam" id="PF17836">
    <property type="entry name" value="PglD_N"/>
    <property type="match status" value="1"/>
</dbReference>
<gene>
    <name evidence="2" type="ORF">DealDRAFT_1624</name>
</gene>
<sequence>MNKNLLILGAGGHGRVVKEIAEAMGVFDKIDFLDDENSDIAIGKLSDNEIFAGEYSYAFPALSDSELRMTWIARLEENCYTTPVLIHPTAYISPSASVYPGSAVLPKAMVNTNSVIERGCIVGLGAIVDHDTFIGFGCHVDCGAIVKAHCMVKANTKIDSGAVYKRDDMPTPQEFMEANGFSFGVGV</sequence>
<feature type="domain" description="PglD N-terminal" evidence="1">
    <location>
        <begin position="4"/>
        <end position="74"/>
    </location>
</feature>
<dbReference type="STRING" id="555088.DealDRAFT_1624"/>
<evidence type="ECO:0000259" key="1">
    <source>
        <dbReference type="Pfam" id="PF17836"/>
    </source>
</evidence>
<dbReference type="InterPro" id="IPR041561">
    <property type="entry name" value="PglD_N"/>
</dbReference>
<dbReference type="InterPro" id="IPR050179">
    <property type="entry name" value="Trans_hexapeptide_repeat"/>
</dbReference>
<protein>
    <submittedName>
        <fullName evidence="2">PglB</fullName>
    </submittedName>
</protein>
<dbReference type="eggNOG" id="COG1044">
    <property type="taxonomic scope" value="Bacteria"/>
</dbReference>
<proteinExistence type="predicted"/>
<reference evidence="2 3" key="1">
    <citation type="submission" date="2009-02" db="EMBL/GenBank/DDBJ databases">
        <title>Sequencing of the draft genome and assembly of Dethiobacter alkaliphilus AHT 1.</title>
        <authorList>
            <consortium name="US DOE Joint Genome Institute (JGI-PGF)"/>
            <person name="Lucas S."/>
            <person name="Copeland A."/>
            <person name="Lapidus A."/>
            <person name="Glavina del Rio T."/>
            <person name="Dalin E."/>
            <person name="Tice H."/>
            <person name="Bruce D."/>
            <person name="Goodwin L."/>
            <person name="Pitluck S."/>
            <person name="Larimer F."/>
            <person name="Land M.L."/>
            <person name="Hauser L."/>
            <person name="Muyzer G."/>
        </authorList>
    </citation>
    <scope>NUCLEOTIDE SEQUENCE [LARGE SCALE GENOMIC DNA]</scope>
    <source>
        <strain evidence="2 3">AHT 1</strain>
    </source>
</reference>
<dbReference type="InterPro" id="IPR011004">
    <property type="entry name" value="Trimer_LpxA-like_sf"/>
</dbReference>
<organism evidence="2 3">
    <name type="scientific">Dethiobacter alkaliphilus AHT 1</name>
    <dbReference type="NCBI Taxonomy" id="555088"/>
    <lineage>
        <taxon>Bacteria</taxon>
        <taxon>Bacillati</taxon>
        <taxon>Bacillota</taxon>
        <taxon>Dethiobacteria</taxon>
        <taxon>Dethiobacterales</taxon>
        <taxon>Dethiobacteraceae</taxon>
        <taxon>Dethiobacter</taxon>
    </lineage>
</organism>